<dbReference type="EMBL" id="CP002105">
    <property type="protein sequence ID" value="ADL12191.1"/>
    <property type="molecule type" value="Genomic_DNA"/>
</dbReference>
<dbReference type="STRING" id="574087.Acear_0650"/>
<dbReference type="OrthoDB" id="2864574at2"/>
<dbReference type="eggNOG" id="ENOG5030BHU">
    <property type="taxonomic scope" value="Bacteria"/>
</dbReference>
<dbReference type="KEGG" id="aar:Acear_0650"/>
<accession>D9QVD2</accession>
<dbReference type="AlphaFoldDB" id="D9QVD2"/>
<dbReference type="Proteomes" id="UP000001661">
    <property type="component" value="Chromosome"/>
</dbReference>
<dbReference type="HOGENOM" id="CLU_1656995_0_0_9"/>
<evidence type="ECO:0000313" key="1">
    <source>
        <dbReference type="EMBL" id="ADL12191.1"/>
    </source>
</evidence>
<evidence type="ECO:0000313" key="2">
    <source>
        <dbReference type="Proteomes" id="UP000001661"/>
    </source>
</evidence>
<reference evidence="1 2" key="1">
    <citation type="journal article" date="2010" name="Stand. Genomic Sci.">
        <title>Complete genome sequence of Acetohalobium arabaticum type strain (Z-7288).</title>
        <authorList>
            <person name="Sikorski J."/>
            <person name="Lapidus A."/>
            <person name="Chertkov O."/>
            <person name="Lucas S."/>
            <person name="Copeland A."/>
            <person name="Glavina Del Rio T."/>
            <person name="Nolan M."/>
            <person name="Tice H."/>
            <person name="Cheng J.F."/>
            <person name="Han C."/>
            <person name="Brambilla E."/>
            <person name="Pitluck S."/>
            <person name="Liolios K."/>
            <person name="Ivanova N."/>
            <person name="Mavromatis K."/>
            <person name="Mikhailova N."/>
            <person name="Pati A."/>
            <person name="Bruce D."/>
            <person name="Detter C."/>
            <person name="Tapia R."/>
            <person name="Goodwin L."/>
            <person name="Chen A."/>
            <person name="Palaniappan K."/>
            <person name="Land M."/>
            <person name="Hauser L."/>
            <person name="Chang Y.J."/>
            <person name="Jeffries C.D."/>
            <person name="Rohde M."/>
            <person name="Goker M."/>
            <person name="Spring S."/>
            <person name="Woyke T."/>
            <person name="Bristow J."/>
            <person name="Eisen J.A."/>
            <person name="Markowitz V."/>
            <person name="Hugenholtz P."/>
            <person name="Kyrpides N.C."/>
            <person name="Klenk H.P."/>
        </authorList>
    </citation>
    <scope>NUCLEOTIDE SEQUENCE [LARGE SCALE GENOMIC DNA]</scope>
    <source>
        <strain evidence="2">ATCC 49924 / DSM 5501 / Z-7288</strain>
    </source>
</reference>
<name>D9QVD2_ACEAZ</name>
<sequence>MRLQGDIRVQIEEKYNDIYKDLTQDNGIRKPVFDSYGRVFVLCSCLGFEYNKKIPLDKSKKLFWTDSLNNYNHAITILFSIAMLNKGEVNYKILSNDEKIIKITEKYANGGMKVLIDEVLEPYIKEDDEKFYLDYSNSSFLEKEVLSFIRYEMKSSPFD</sequence>
<proteinExistence type="predicted"/>
<keyword evidence="2" id="KW-1185">Reference proteome</keyword>
<organism evidence="1 2">
    <name type="scientific">Acetohalobium arabaticum (strain ATCC 49924 / DSM 5501 / Z-7288)</name>
    <dbReference type="NCBI Taxonomy" id="574087"/>
    <lineage>
        <taxon>Bacteria</taxon>
        <taxon>Bacillati</taxon>
        <taxon>Bacillota</taxon>
        <taxon>Clostridia</taxon>
        <taxon>Halanaerobiales</taxon>
        <taxon>Halobacteroidaceae</taxon>
        <taxon>Acetohalobium</taxon>
    </lineage>
</organism>
<gene>
    <name evidence="1" type="ordered locus">Acear_0650</name>
</gene>
<dbReference type="RefSeq" id="WP_013277637.1">
    <property type="nucleotide sequence ID" value="NC_014378.1"/>
</dbReference>
<protein>
    <submittedName>
        <fullName evidence="1">Uncharacterized protein</fullName>
    </submittedName>
</protein>